<feature type="non-terminal residue" evidence="2">
    <location>
        <position position="96"/>
    </location>
</feature>
<dbReference type="AlphaFoldDB" id="X1A616"/>
<keyword evidence="1" id="KW-1133">Transmembrane helix</keyword>
<comment type="caution">
    <text evidence="2">The sequence shown here is derived from an EMBL/GenBank/DDBJ whole genome shotgun (WGS) entry which is preliminary data.</text>
</comment>
<accession>X1A616</accession>
<evidence type="ECO:0000256" key="1">
    <source>
        <dbReference type="SAM" id="Phobius"/>
    </source>
</evidence>
<protein>
    <submittedName>
        <fullName evidence="2">Uncharacterized protein</fullName>
    </submittedName>
</protein>
<proteinExistence type="predicted"/>
<sequence>MLNYATKYHVPHRLKVYEYQQDATIVLYRNPKEFNYFIEEKINPDHKILIWGRLKKKYRRGGALYIQAGRIILPCVFISIFSIQFASRLIPSFLIS</sequence>
<dbReference type="EMBL" id="BART01013482">
    <property type="protein sequence ID" value="GAG77575.1"/>
    <property type="molecule type" value="Genomic_DNA"/>
</dbReference>
<keyword evidence="1" id="KW-0472">Membrane</keyword>
<evidence type="ECO:0000313" key="2">
    <source>
        <dbReference type="EMBL" id="GAG77575.1"/>
    </source>
</evidence>
<name>X1A616_9ZZZZ</name>
<reference evidence="2" key="1">
    <citation type="journal article" date="2014" name="Front. Microbiol.">
        <title>High frequency of phylogenetically diverse reductive dehalogenase-homologous genes in deep subseafloor sedimentary metagenomes.</title>
        <authorList>
            <person name="Kawai M."/>
            <person name="Futagami T."/>
            <person name="Toyoda A."/>
            <person name="Takaki Y."/>
            <person name="Nishi S."/>
            <person name="Hori S."/>
            <person name="Arai W."/>
            <person name="Tsubouchi T."/>
            <person name="Morono Y."/>
            <person name="Uchiyama I."/>
            <person name="Ito T."/>
            <person name="Fujiyama A."/>
            <person name="Inagaki F."/>
            <person name="Takami H."/>
        </authorList>
    </citation>
    <scope>NUCLEOTIDE SEQUENCE</scope>
    <source>
        <strain evidence="2">Expedition CK06-06</strain>
    </source>
</reference>
<feature type="transmembrane region" description="Helical" evidence="1">
    <location>
        <begin position="63"/>
        <end position="86"/>
    </location>
</feature>
<keyword evidence="1" id="KW-0812">Transmembrane</keyword>
<gene>
    <name evidence="2" type="ORF">S01H4_27544</name>
</gene>
<organism evidence="2">
    <name type="scientific">marine sediment metagenome</name>
    <dbReference type="NCBI Taxonomy" id="412755"/>
    <lineage>
        <taxon>unclassified sequences</taxon>
        <taxon>metagenomes</taxon>
        <taxon>ecological metagenomes</taxon>
    </lineage>
</organism>